<dbReference type="EMBL" id="ADNU01000065">
    <property type="protein sequence ID" value="EFG46696.1"/>
    <property type="molecule type" value="Genomic_DNA"/>
</dbReference>
<dbReference type="Gene3D" id="3.30.1490.20">
    <property type="entry name" value="ATP-grasp fold, A domain"/>
    <property type="match status" value="1"/>
</dbReference>
<name>D4YQ01_9MICO</name>
<reference evidence="6 7" key="1">
    <citation type="submission" date="2010-04" db="EMBL/GenBank/DDBJ databases">
        <authorList>
            <person name="Qin X."/>
            <person name="Bachman B."/>
            <person name="Battles P."/>
            <person name="Bell A."/>
            <person name="Bess C."/>
            <person name="Bickham C."/>
            <person name="Chaboub L."/>
            <person name="Chen D."/>
            <person name="Coyle M."/>
            <person name="Deiros D.R."/>
            <person name="Dinh H."/>
            <person name="Forbes L."/>
            <person name="Fowler G."/>
            <person name="Francisco L."/>
            <person name="Fu Q."/>
            <person name="Gubbala S."/>
            <person name="Hale W."/>
            <person name="Han Y."/>
            <person name="Hemphill L."/>
            <person name="Highlander S.K."/>
            <person name="Hirani K."/>
            <person name="Hogues M."/>
            <person name="Jackson L."/>
            <person name="Jakkamsetti A."/>
            <person name="Javaid M."/>
            <person name="Jiang H."/>
            <person name="Korchina V."/>
            <person name="Kovar C."/>
            <person name="Lara F."/>
            <person name="Lee S."/>
            <person name="Mata R."/>
            <person name="Mathew T."/>
            <person name="Moen C."/>
            <person name="Morales K."/>
            <person name="Munidasa M."/>
            <person name="Nazareth L."/>
            <person name="Ngo R."/>
            <person name="Nguyen L."/>
            <person name="Okwuonu G."/>
            <person name="Ongeri F."/>
            <person name="Patil S."/>
            <person name="Petrosino J."/>
            <person name="Pham C."/>
            <person name="Pham P."/>
            <person name="Pu L.-L."/>
            <person name="Puazo M."/>
            <person name="Raj R."/>
            <person name="Reid J."/>
            <person name="Rouhana J."/>
            <person name="Saada N."/>
            <person name="Shang Y."/>
            <person name="Simmons D."/>
            <person name="Thornton R."/>
            <person name="Warren J."/>
            <person name="Weissenberger G."/>
            <person name="Zhang J."/>
            <person name="Zhang L."/>
            <person name="Zhou C."/>
            <person name="Zhu D."/>
            <person name="Muzny D."/>
            <person name="Worley K."/>
            <person name="Gibbs R."/>
        </authorList>
    </citation>
    <scope>NUCLEOTIDE SEQUENCE [LARGE SCALE GENOMIC DNA]</scope>
    <source>
        <strain evidence="6 7">ATCC 49030</strain>
    </source>
</reference>
<organism evidence="6 7">
    <name type="scientific">Brevibacterium mcbrellneri ATCC 49030</name>
    <dbReference type="NCBI Taxonomy" id="585530"/>
    <lineage>
        <taxon>Bacteria</taxon>
        <taxon>Bacillati</taxon>
        <taxon>Actinomycetota</taxon>
        <taxon>Actinomycetes</taxon>
        <taxon>Micrococcales</taxon>
        <taxon>Brevibacteriaceae</taxon>
        <taxon>Brevibacterium</taxon>
    </lineage>
</organism>
<evidence type="ECO:0000313" key="7">
    <source>
        <dbReference type="Proteomes" id="UP000005714"/>
    </source>
</evidence>
<dbReference type="RefSeq" id="WP_005885609.1">
    <property type="nucleotide sequence ID" value="NZ_ADNU01000065.1"/>
</dbReference>
<protein>
    <recommendedName>
        <fullName evidence="5">ATP-grasp domain-containing protein</fullName>
    </recommendedName>
</protein>
<accession>D4YQ01</accession>
<proteinExistence type="predicted"/>
<dbReference type="GO" id="GO:0005524">
    <property type="term" value="F:ATP binding"/>
    <property type="evidence" value="ECO:0007669"/>
    <property type="project" value="UniProtKB-UniRule"/>
</dbReference>
<sequence>MTLGVNRMAEQAQKFGYQLRLLASDPSIYSDTEGADVLTFPTNDHAQLRAYIRAERSNIGAVFSSTDTWGVIAAELREEFDFPRRFSSSRLKNFRDKEWVQRELSAYSATPVSDFPKIVKPRNGTGSLGIDLVHTERELEELRASAGDQDAFVTEPYYRGPLYSAEFWSNGNSTVFFGITNRILTAPPVFLENVKTFPHEHGTPWEAEVEKWGKSLLAKLQYDVGFAHVEFIETANGFALVELNARMPGALITPAIDTCTNFDPYALAVADALNMEPHLPEIREVCAGHSHVSIYSTQTGQLRGIDGLDNLRFYPGQPGWIPSKSIGDHITDTTSYKARIGNVYATAATPALAQDRALAASQALTVDVQ</sequence>
<dbReference type="Pfam" id="PF13535">
    <property type="entry name" value="ATP-grasp_4"/>
    <property type="match status" value="1"/>
</dbReference>
<dbReference type="AlphaFoldDB" id="D4YQ01"/>
<dbReference type="Gene3D" id="3.30.470.20">
    <property type="entry name" value="ATP-grasp fold, B domain"/>
    <property type="match status" value="1"/>
</dbReference>
<evidence type="ECO:0000256" key="2">
    <source>
        <dbReference type="ARBA" id="ARBA00022741"/>
    </source>
</evidence>
<keyword evidence="1" id="KW-0436">Ligase</keyword>
<evidence type="ECO:0000259" key="5">
    <source>
        <dbReference type="PROSITE" id="PS50975"/>
    </source>
</evidence>
<comment type="caution">
    <text evidence="6">The sequence shown here is derived from an EMBL/GenBank/DDBJ whole genome shotgun (WGS) entry which is preliminary data.</text>
</comment>
<dbReference type="Pfam" id="PF18603">
    <property type="entry name" value="LAL_C2"/>
    <property type="match status" value="1"/>
</dbReference>
<dbReference type="PROSITE" id="PS50975">
    <property type="entry name" value="ATP_GRASP"/>
    <property type="match status" value="1"/>
</dbReference>
<dbReference type="OrthoDB" id="24041at2"/>
<dbReference type="InterPro" id="IPR013815">
    <property type="entry name" value="ATP_grasp_subdomain_1"/>
</dbReference>
<evidence type="ECO:0000256" key="3">
    <source>
        <dbReference type="ARBA" id="ARBA00022840"/>
    </source>
</evidence>
<keyword evidence="2 4" id="KW-0547">Nucleotide-binding</keyword>
<dbReference type="InterPro" id="IPR052032">
    <property type="entry name" value="ATP-dep_AA_Ligase"/>
</dbReference>
<feature type="domain" description="ATP-grasp" evidence="5">
    <location>
        <begin position="84"/>
        <end position="273"/>
    </location>
</feature>
<evidence type="ECO:0000256" key="1">
    <source>
        <dbReference type="ARBA" id="ARBA00022598"/>
    </source>
</evidence>
<evidence type="ECO:0000256" key="4">
    <source>
        <dbReference type="PROSITE-ProRule" id="PRU00409"/>
    </source>
</evidence>
<dbReference type="Proteomes" id="UP000005714">
    <property type="component" value="Unassembled WGS sequence"/>
</dbReference>
<dbReference type="eggNOG" id="COG2232">
    <property type="taxonomic scope" value="Bacteria"/>
</dbReference>
<dbReference type="SUPFAM" id="SSF56059">
    <property type="entry name" value="Glutathione synthetase ATP-binding domain-like"/>
    <property type="match status" value="1"/>
</dbReference>
<gene>
    <name evidence="6" type="ORF">HMPREF0183_2011</name>
</gene>
<dbReference type="STRING" id="585530.HMPREF0183_2011"/>
<dbReference type="GO" id="GO:0046872">
    <property type="term" value="F:metal ion binding"/>
    <property type="evidence" value="ECO:0007669"/>
    <property type="project" value="InterPro"/>
</dbReference>
<dbReference type="GO" id="GO:0016874">
    <property type="term" value="F:ligase activity"/>
    <property type="evidence" value="ECO:0007669"/>
    <property type="project" value="UniProtKB-KW"/>
</dbReference>
<keyword evidence="7" id="KW-1185">Reference proteome</keyword>
<dbReference type="InterPro" id="IPR040570">
    <property type="entry name" value="LAL_C2"/>
</dbReference>
<dbReference type="InterPro" id="IPR011761">
    <property type="entry name" value="ATP-grasp"/>
</dbReference>
<keyword evidence="3 4" id="KW-0067">ATP-binding</keyword>
<evidence type="ECO:0000313" key="6">
    <source>
        <dbReference type="EMBL" id="EFG46696.1"/>
    </source>
</evidence>
<dbReference type="PANTHER" id="PTHR43585">
    <property type="entry name" value="FUMIPYRROLE BIOSYNTHESIS PROTEIN C"/>
    <property type="match status" value="1"/>
</dbReference>
<dbReference type="PANTHER" id="PTHR43585:SF2">
    <property type="entry name" value="ATP-GRASP ENZYME FSQD"/>
    <property type="match status" value="1"/>
</dbReference>